<proteinExistence type="predicted"/>
<dbReference type="AlphaFoldDB" id="A0A367FP11"/>
<keyword evidence="2" id="KW-1185">Reference proteome</keyword>
<accession>A0A367FP11</accession>
<evidence type="ECO:0000313" key="2">
    <source>
        <dbReference type="Proteomes" id="UP000253094"/>
    </source>
</evidence>
<name>A0A367FP11_9ACTN</name>
<organism evidence="1 2">
    <name type="scientific">Sphaerisporangium album</name>
    <dbReference type="NCBI Taxonomy" id="509200"/>
    <lineage>
        <taxon>Bacteria</taxon>
        <taxon>Bacillati</taxon>
        <taxon>Actinomycetota</taxon>
        <taxon>Actinomycetes</taxon>
        <taxon>Streptosporangiales</taxon>
        <taxon>Streptosporangiaceae</taxon>
        <taxon>Sphaerisporangium</taxon>
    </lineage>
</organism>
<evidence type="ECO:0000313" key="1">
    <source>
        <dbReference type="EMBL" id="RCG32143.1"/>
    </source>
</evidence>
<dbReference type="EMBL" id="QOIL01000003">
    <property type="protein sequence ID" value="RCG32143.1"/>
    <property type="molecule type" value="Genomic_DNA"/>
</dbReference>
<comment type="caution">
    <text evidence="1">The sequence shown here is derived from an EMBL/GenBank/DDBJ whole genome shotgun (WGS) entry which is preliminary data.</text>
</comment>
<gene>
    <name evidence="1" type="ORF">DQ384_06420</name>
</gene>
<dbReference type="Proteomes" id="UP000253094">
    <property type="component" value="Unassembled WGS sequence"/>
</dbReference>
<reference evidence="1 2" key="1">
    <citation type="submission" date="2018-06" db="EMBL/GenBank/DDBJ databases">
        <title>Sphaerisporangium craniellae sp. nov., isolated from a marine sponge in the South China Sea.</title>
        <authorList>
            <person name="Li L."/>
        </authorList>
    </citation>
    <scope>NUCLEOTIDE SEQUENCE [LARGE SCALE GENOMIC DNA]</scope>
    <source>
        <strain evidence="1 2">CCTCC AA 208026</strain>
    </source>
</reference>
<sequence length="70" mass="7188">MTRHEEGSVPAWSAWDEASGAARADAGGRGVTWNRLQALRAGTGAPVADAGIDIVVASGARLRGTVSRSR</sequence>
<protein>
    <submittedName>
        <fullName evidence="1">Uncharacterized protein</fullName>
    </submittedName>
</protein>